<reference evidence="2" key="1">
    <citation type="submission" date="2022-06" db="EMBL/GenBank/DDBJ databases">
        <title>Genome Sequence of Candolleomyces eurysporus.</title>
        <authorList>
            <person name="Buettner E."/>
        </authorList>
    </citation>
    <scope>NUCLEOTIDE SEQUENCE</scope>
    <source>
        <strain evidence="2">VTCC 930004</strain>
    </source>
</reference>
<feature type="compositionally biased region" description="Polar residues" evidence="1">
    <location>
        <begin position="228"/>
        <end position="238"/>
    </location>
</feature>
<feature type="compositionally biased region" description="Polar residues" evidence="1">
    <location>
        <begin position="352"/>
        <end position="365"/>
    </location>
</feature>
<feature type="non-terminal residue" evidence="2">
    <location>
        <position position="461"/>
    </location>
</feature>
<feature type="compositionally biased region" description="Polar residues" evidence="1">
    <location>
        <begin position="410"/>
        <end position="422"/>
    </location>
</feature>
<feature type="compositionally biased region" description="Low complexity" evidence="1">
    <location>
        <begin position="289"/>
        <end position="304"/>
    </location>
</feature>
<feature type="region of interest" description="Disordered" evidence="1">
    <location>
        <begin position="1"/>
        <end position="173"/>
    </location>
</feature>
<feature type="compositionally biased region" description="Low complexity" evidence="1">
    <location>
        <begin position="36"/>
        <end position="51"/>
    </location>
</feature>
<proteinExistence type="predicted"/>
<dbReference type="Proteomes" id="UP001140091">
    <property type="component" value="Unassembled WGS sequence"/>
</dbReference>
<feature type="compositionally biased region" description="Basic and acidic residues" evidence="1">
    <location>
        <begin position="369"/>
        <end position="384"/>
    </location>
</feature>
<accession>A0A9W8J748</accession>
<name>A0A9W8J748_9AGAR</name>
<feature type="compositionally biased region" description="Polar residues" evidence="1">
    <location>
        <begin position="251"/>
        <end position="269"/>
    </location>
</feature>
<keyword evidence="3" id="KW-1185">Reference proteome</keyword>
<feature type="region of interest" description="Disordered" evidence="1">
    <location>
        <begin position="194"/>
        <end position="307"/>
    </location>
</feature>
<feature type="region of interest" description="Disordered" evidence="1">
    <location>
        <begin position="337"/>
        <end position="461"/>
    </location>
</feature>
<organism evidence="2 3">
    <name type="scientific">Candolleomyces eurysporus</name>
    <dbReference type="NCBI Taxonomy" id="2828524"/>
    <lineage>
        <taxon>Eukaryota</taxon>
        <taxon>Fungi</taxon>
        <taxon>Dikarya</taxon>
        <taxon>Basidiomycota</taxon>
        <taxon>Agaricomycotina</taxon>
        <taxon>Agaricomycetes</taxon>
        <taxon>Agaricomycetidae</taxon>
        <taxon>Agaricales</taxon>
        <taxon>Agaricineae</taxon>
        <taxon>Psathyrellaceae</taxon>
        <taxon>Candolleomyces</taxon>
    </lineage>
</organism>
<gene>
    <name evidence="2" type="ORF">H1R20_g6676</name>
</gene>
<dbReference type="EMBL" id="JANBPK010000844">
    <property type="protein sequence ID" value="KAJ2930401.1"/>
    <property type="molecule type" value="Genomic_DNA"/>
</dbReference>
<feature type="compositionally biased region" description="Acidic residues" evidence="1">
    <location>
        <begin position="385"/>
        <end position="404"/>
    </location>
</feature>
<protein>
    <submittedName>
        <fullName evidence="2">Uncharacterized protein</fullName>
    </submittedName>
</protein>
<evidence type="ECO:0000313" key="3">
    <source>
        <dbReference type="Proteomes" id="UP001140091"/>
    </source>
</evidence>
<dbReference type="AlphaFoldDB" id="A0A9W8J748"/>
<feature type="compositionally biased region" description="Basic and acidic residues" evidence="1">
    <location>
        <begin position="83"/>
        <end position="92"/>
    </location>
</feature>
<comment type="caution">
    <text evidence="2">The sequence shown here is derived from an EMBL/GenBank/DDBJ whole genome shotgun (WGS) entry which is preliminary data.</text>
</comment>
<evidence type="ECO:0000256" key="1">
    <source>
        <dbReference type="SAM" id="MobiDB-lite"/>
    </source>
</evidence>
<feature type="compositionally biased region" description="Basic and acidic residues" evidence="1">
    <location>
        <begin position="116"/>
        <end position="129"/>
    </location>
</feature>
<feature type="compositionally biased region" description="Acidic residues" evidence="1">
    <location>
        <begin position="428"/>
        <end position="448"/>
    </location>
</feature>
<sequence>MKESTQAESGREIPPSTSAGKRGRGGKARNAQPARTTTPVPTSISPSAPRIIAPPPEPAVDLDDSLQQRTPTPSPLPLEEDDKVLVDNESTKEGGSPEQPAQPQPRGSLPVAGEGKGADAEEEDRRGQEDGDIAGSRDPSESQSVDGTQERGASRVVDPGGSPGVGVGGAADVAAEEGDLAPVVSPLVGAEDVTMEVESEEVEHLKGSPPTSTKSEFDVDVEMGEAASQPTASSTSVEQPALSRSLDQPLATPSLQDQPSPISTLLSSLHQEHGSVSPEVPEQASPRESTPSATVPSASATADPIKLSEEIPILDSSCGAPPDNGEGTINTIAEIAAAPATSEERGHFPLNASISAERNSNSNGMFNKENADHDSDIDAEHDADMDAEADEDLDAEGEYEDEREGDGAQSAWSHVAFSSSDISRLLQDADEEGEDADAEGEIEDELDEPSSSTVFYPLQLD</sequence>
<feature type="compositionally biased region" description="Basic and acidic residues" evidence="1">
    <location>
        <begin position="1"/>
        <end position="11"/>
    </location>
</feature>
<evidence type="ECO:0000313" key="2">
    <source>
        <dbReference type="EMBL" id="KAJ2930401.1"/>
    </source>
</evidence>